<protein>
    <submittedName>
        <fullName evidence="1">Uncharacterized protein</fullName>
    </submittedName>
</protein>
<reference evidence="1" key="1">
    <citation type="submission" date="2022-04" db="EMBL/GenBank/DDBJ databases">
        <title>Chromosome-scale genome assembly of Holotrichia oblita Faldermann.</title>
        <authorList>
            <person name="Rongchong L."/>
        </authorList>
    </citation>
    <scope>NUCLEOTIDE SEQUENCE</scope>
    <source>
        <strain evidence="1">81SQS9</strain>
    </source>
</reference>
<accession>A0ACB9TCA8</accession>
<dbReference type="EMBL" id="CM043017">
    <property type="protein sequence ID" value="KAI4464441.1"/>
    <property type="molecule type" value="Genomic_DNA"/>
</dbReference>
<dbReference type="Proteomes" id="UP001056778">
    <property type="component" value="Chromosome 3"/>
</dbReference>
<comment type="caution">
    <text evidence="1">The sequence shown here is derived from an EMBL/GenBank/DDBJ whole genome shotgun (WGS) entry which is preliminary data.</text>
</comment>
<proteinExistence type="predicted"/>
<name>A0ACB9TCA8_HOLOL</name>
<gene>
    <name evidence="1" type="ORF">MML48_3g00013988</name>
</gene>
<sequence>MPNIRRTNTASASGEECSTSAEKNLDLQSMFKNLQEIIQSQLDTHNINMQKQFDTQNTNLQDININIQNLQCTQGQLDLKFDNNSQRLNTHIQDIQGQLNIQKNIIEDLQTHMINLQEETRKEMQKYAKDIQTNMVNLEQRMDTRLNENIQKTQDLEIKTKKDLEQIGMLMENKIQEEQKEIQNQVDILYSRIRDNKEDTKQIQGDIIILKEDSIKLQVKVNLMDEQCRTSINKLQQEEGDFFENIRSELEQIKRSNNRVIFNDRNNTYNPYLKPQMWPKYRDSQDQVHAMTYLKNIKRLTMEIEDDRQKMNLIRLTLEGRALEWFEMVEDRCDTFEQFEKEFVLQYWNKNIQDRTKVNLLTGRYQEGMVNRENYARDMFNKSKHLPGMSEEEIVRHILNHFIITDGHVVISKEVTSIEELMETLRRLDDLTDLQRQNLRINDGNNNYGSRSNYNGGQSRGNFNNYGNNNRGNYTQNNGNGRGNGNHNFRGNFKQYSNFRGNDKQGNNAYHGEYIDNGNIKSNFNTGNNYRGNFGYGNQSRGYYNHNGTVNQERNNPRAQINHYNLSNIGGFETRDYEEKILGNGDGRKPDIEELHEIKKKTTILPDLQNLKTQELSWNQPSTSQN</sequence>
<evidence type="ECO:0000313" key="2">
    <source>
        <dbReference type="Proteomes" id="UP001056778"/>
    </source>
</evidence>
<keyword evidence="2" id="KW-1185">Reference proteome</keyword>
<evidence type="ECO:0000313" key="1">
    <source>
        <dbReference type="EMBL" id="KAI4464441.1"/>
    </source>
</evidence>
<organism evidence="1 2">
    <name type="scientific">Holotrichia oblita</name>
    <name type="common">Chafer beetle</name>
    <dbReference type="NCBI Taxonomy" id="644536"/>
    <lineage>
        <taxon>Eukaryota</taxon>
        <taxon>Metazoa</taxon>
        <taxon>Ecdysozoa</taxon>
        <taxon>Arthropoda</taxon>
        <taxon>Hexapoda</taxon>
        <taxon>Insecta</taxon>
        <taxon>Pterygota</taxon>
        <taxon>Neoptera</taxon>
        <taxon>Endopterygota</taxon>
        <taxon>Coleoptera</taxon>
        <taxon>Polyphaga</taxon>
        <taxon>Scarabaeiformia</taxon>
        <taxon>Scarabaeidae</taxon>
        <taxon>Melolonthinae</taxon>
        <taxon>Holotrichia</taxon>
    </lineage>
</organism>